<sequence length="349" mass="39322">NPFDKKTRLAVESARENIQLLVVLLDTNPYIWGKRRSDQNQPSSYKQNLKTLINFSQFLNHVLLFTNAYLSSNSKNKIAFIAAHPKESKFLFPHTSTDRVQSENATTTTTGEQDLLRIVRSDKATEEFFLKEINFNTLRNTVIKQLEETFTETDDELVVKGSSLAGAFSRALCFINRLEREKPIGTTLNSRVLAFQVSPDISMQYISIMNAIFSAQKMNVTLDSCILSTEDSSFLQQASYITGGVYLKPLKQEGLIQYLLSVFIVDKSLRGLVQLPVQATIDFRAACFETKKQIDLGYVCSVCLSIFDQHKWSCSTCGVKFEVLQQVRTGAIQPKPKPGSQPTNNTQSK</sequence>
<gene>
    <name evidence="12" type="ORF">AKO1_010322</name>
</gene>
<protein>
    <submittedName>
        <fullName evidence="12">Transcription initiation factor TFIIH subunit 3</fullName>
    </submittedName>
</protein>
<dbReference type="GO" id="GO:0006289">
    <property type="term" value="P:nucleotide-excision repair"/>
    <property type="evidence" value="ECO:0007669"/>
    <property type="project" value="UniProtKB-UniRule"/>
</dbReference>
<evidence type="ECO:0000256" key="5">
    <source>
        <dbReference type="ARBA" id="ARBA00022771"/>
    </source>
</evidence>
<comment type="similarity">
    <text evidence="2 11">Belongs to the TFB4 family.</text>
</comment>
<evidence type="ECO:0000256" key="7">
    <source>
        <dbReference type="ARBA" id="ARBA00023015"/>
    </source>
</evidence>
<name>A0AAW2ZR68_9EUKA</name>
<keyword evidence="10 11" id="KW-0539">Nucleus</keyword>
<feature type="non-terminal residue" evidence="12">
    <location>
        <position position="1"/>
    </location>
</feature>
<dbReference type="EMBL" id="JAOPGA020001833">
    <property type="protein sequence ID" value="KAL0491622.1"/>
    <property type="molecule type" value="Genomic_DNA"/>
</dbReference>
<keyword evidence="3 11" id="KW-0479">Metal-binding</keyword>
<evidence type="ECO:0000256" key="6">
    <source>
        <dbReference type="ARBA" id="ARBA00022833"/>
    </source>
</evidence>
<comment type="caution">
    <text evidence="12">The sequence shown here is derived from an EMBL/GenBank/DDBJ whole genome shotgun (WGS) entry which is preliminary data.</text>
</comment>
<dbReference type="Proteomes" id="UP001431209">
    <property type="component" value="Unassembled WGS sequence"/>
</dbReference>
<evidence type="ECO:0000313" key="12">
    <source>
        <dbReference type="EMBL" id="KAL0491622.1"/>
    </source>
</evidence>
<dbReference type="PANTHER" id="PTHR12831">
    <property type="entry name" value="TRANSCRIPTION INITIATION FACTOR IIH TFIIH , POLYPEPTIDE 3-RELATED"/>
    <property type="match status" value="1"/>
</dbReference>
<keyword evidence="8 11" id="KW-0804">Transcription</keyword>
<keyword evidence="6 11" id="KW-0862">Zinc</keyword>
<evidence type="ECO:0000256" key="1">
    <source>
        <dbReference type="ARBA" id="ARBA00004123"/>
    </source>
</evidence>
<evidence type="ECO:0000256" key="4">
    <source>
        <dbReference type="ARBA" id="ARBA00022763"/>
    </source>
</evidence>
<comment type="subcellular location">
    <subcellularLocation>
        <location evidence="1 11">Nucleus</location>
    </subcellularLocation>
</comment>
<keyword evidence="7 11" id="KW-0805">Transcription regulation</keyword>
<evidence type="ECO:0000256" key="9">
    <source>
        <dbReference type="ARBA" id="ARBA00023204"/>
    </source>
</evidence>
<evidence type="ECO:0000313" key="13">
    <source>
        <dbReference type="Proteomes" id="UP001431209"/>
    </source>
</evidence>
<evidence type="ECO:0000256" key="3">
    <source>
        <dbReference type="ARBA" id="ARBA00022723"/>
    </source>
</evidence>
<dbReference type="GO" id="GO:0008270">
    <property type="term" value="F:zinc ion binding"/>
    <property type="evidence" value="ECO:0007669"/>
    <property type="project" value="UniProtKB-KW"/>
</dbReference>
<accession>A0AAW2ZR68</accession>
<dbReference type="InterPro" id="IPR036465">
    <property type="entry name" value="vWFA_dom_sf"/>
</dbReference>
<dbReference type="GO" id="GO:0006355">
    <property type="term" value="P:regulation of DNA-templated transcription"/>
    <property type="evidence" value="ECO:0007669"/>
    <property type="project" value="InterPro"/>
</dbReference>
<dbReference type="GO" id="GO:0000439">
    <property type="term" value="C:transcription factor TFIIH core complex"/>
    <property type="evidence" value="ECO:0007669"/>
    <property type="project" value="UniProtKB-UniRule"/>
</dbReference>
<organism evidence="12 13">
    <name type="scientific">Acrasis kona</name>
    <dbReference type="NCBI Taxonomy" id="1008807"/>
    <lineage>
        <taxon>Eukaryota</taxon>
        <taxon>Discoba</taxon>
        <taxon>Heterolobosea</taxon>
        <taxon>Tetramitia</taxon>
        <taxon>Eutetramitia</taxon>
        <taxon>Acrasidae</taxon>
        <taxon>Acrasis</taxon>
    </lineage>
</organism>
<dbReference type="PANTHER" id="PTHR12831:SF0">
    <property type="entry name" value="GENERAL TRANSCRIPTION FACTOR IIH SUBUNIT 3"/>
    <property type="match status" value="1"/>
</dbReference>
<keyword evidence="13" id="KW-1185">Reference proteome</keyword>
<keyword evidence="4 11" id="KW-0227">DNA damage</keyword>
<reference evidence="12 13" key="1">
    <citation type="submission" date="2024-03" db="EMBL/GenBank/DDBJ databases">
        <title>The Acrasis kona genome and developmental transcriptomes reveal deep origins of eukaryotic multicellular pathways.</title>
        <authorList>
            <person name="Sheikh S."/>
            <person name="Fu C.-J."/>
            <person name="Brown M.W."/>
            <person name="Baldauf S.L."/>
        </authorList>
    </citation>
    <scope>NUCLEOTIDE SEQUENCE [LARGE SCALE GENOMIC DNA]</scope>
    <source>
        <strain evidence="12 13">ATCC MYA-3509</strain>
    </source>
</reference>
<evidence type="ECO:0000256" key="8">
    <source>
        <dbReference type="ARBA" id="ARBA00023163"/>
    </source>
</evidence>
<keyword evidence="9 11" id="KW-0234">DNA repair</keyword>
<dbReference type="AlphaFoldDB" id="A0AAW2ZR68"/>
<keyword evidence="5 11" id="KW-0863">Zinc-finger</keyword>
<dbReference type="Gene3D" id="3.40.50.410">
    <property type="entry name" value="von Willebrand factor, type A domain"/>
    <property type="match status" value="1"/>
</dbReference>
<dbReference type="Pfam" id="PF03850">
    <property type="entry name" value="Tfb4"/>
    <property type="match status" value="1"/>
</dbReference>
<evidence type="ECO:0000256" key="2">
    <source>
        <dbReference type="ARBA" id="ARBA00005273"/>
    </source>
</evidence>
<evidence type="ECO:0000256" key="10">
    <source>
        <dbReference type="ARBA" id="ARBA00023242"/>
    </source>
</evidence>
<evidence type="ECO:0000256" key="11">
    <source>
        <dbReference type="RuleBase" id="RU368090"/>
    </source>
</evidence>
<dbReference type="GO" id="GO:0005675">
    <property type="term" value="C:transcription factor TFIIH holo complex"/>
    <property type="evidence" value="ECO:0007669"/>
    <property type="project" value="UniProtKB-UniRule"/>
</dbReference>
<dbReference type="InterPro" id="IPR004600">
    <property type="entry name" value="TFIIH_Tfb4/GTF2H3"/>
</dbReference>
<proteinExistence type="inferred from homology"/>